<dbReference type="SUPFAM" id="SSF55486">
    <property type="entry name" value="Metalloproteases ('zincins'), catalytic domain"/>
    <property type="match status" value="1"/>
</dbReference>
<feature type="chain" id="PRO_5037645041" description="Oligopeptidase F" evidence="7">
    <location>
        <begin position="28"/>
        <end position="626"/>
    </location>
</feature>
<feature type="signal peptide" evidence="7">
    <location>
        <begin position="1"/>
        <end position="27"/>
    </location>
</feature>
<organism evidence="10 11">
    <name type="scientific">Undibacterium luofuense</name>
    <dbReference type="NCBI Taxonomy" id="2828733"/>
    <lineage>
        <taxon>Bacteria</taxon>
        <taxon>Pseudomonadati</taxon>
        <taxon>Pseudomonadota</taxon>
        <taxon>Betaproteobacteria</taxon>
        <taxon>Burkholderiales</taxon>
        <taxon>Oxalobacteraceae</taxon>
        <taxon>Undibacterium</taxon>
    </lineage>
</organism>
<dbReference type="EMBL" id="JAGSPN010000007">
    <property type="protein sequence ID" value="MBR7782728.1"/>
    <property type="molecule type" value="Genomic_DNA"/>
</dbReference>
<dbReference type="InterPro" id="IPR045090">
    <property type="entry name" value="Pept_M3A_M3B"/>
</dbReference>
<dbReference type="GO" id="GO:0046872">
    <property type="term" value="F:metal ion binding"/>
    <property type="evidence" value="ECO:0007669"/>
    <property type="project" value="UniProtKB-UniRule"/>
</dbReference>
<proteinExistence type="inferred from homology"/>
<keyword evidence="1 6" id="KW-0645">Protease</keyword>
<dbReference type="InterPro" id="IPR042088">
    <property type="entry name" value="OligoPept_F_C"/>
</dbReference>
<keyword evidence="11" id="KW-1185">Reference proteome</keyword>
<evidence type="ECO:0000259" key="9">
    <source>
        <dbReference type="Pfam" id="PF08439"/>
    </source>
</evidence>
<evidence type="ECO:0000256" key="7">
    <source>
        <dbReference type="SAM" id="SignalP"/>
    </source>
</evidence>
<dbReference type="Pfam" id="PF08439">
    <property type="entry name" value="Peptidase_M3_N"/>
    <property type="match status" value="1"/>
</dbReference>
<keyword evidence="3 6" id="KW-0378">Hydrolase</keyword>
<dbReference type="InterPro" id="IPR013647">
    <property type="entry name" value="OligopepF_N_dom"/>
</dbReference>
<gene>
    <name evidence="10" type="primary">pepF</name>
    <name evidence="10" type="ORF">KDM89_11280</name>
</gene>
<dbReference type="Pfam" id="PF01432">
    <property type="entry name" value="Peptidase_M3"/>
    <property type="match status" value="1"/>
</dbReference>
<keyword evidence="4 6" id="KW-0862">Zinc</keyword>
<dbReference type="GO" id="GO:0006518">
    <property type="term" value="P:peptide metabolic process"/>
    <property type="evidence" value="ECO:0007669"/>
    <property type="project" value="TreeGrafter"/>
</dbReference>
<dbReference type="InterPro" id="IPR001567">
    <property type="entry name" value="Pept_M3A_M3B_dom"/>
</dbReference>
<dbReference type="Proteomes" id="UP000680067">
    <property type="component" value="Unassembled WGS sequence"/>
</dbReference>
<dbReference type="CDD" id="cd09608">
    <property type="entry name" value="M3B_PepF"/>
    <property type="match status" value="1"/>
</dbReference>
<dbReference type="PANTHER" id="PTHR11804:SF84">
    <property type="entry name" value="SACCHAROLYSIN"/>
    <property type="match status" value="1"/>
</dbReference>
<feature type="domain" description="Oligopeptidase F N-terminal" evidence="9">
    <location>
        <begin position="136"/>
        <end position="203"/>
    </location>
</feature>
<sequence>MMEFVMKPRLIPALISLCLSVPALSMAAHPNDTEAFRWKLSDMYSTQTAWKDDAAKMREQLTQFQQCAGQLTATQAKFKACLDQYADIQKRFARLAVYASQFHDQDTGNTAGLDLQQQADILGNKLEEATSFLRPELIAAGAKKIDAYLAKDKSLQIYRQPLNDILRSSAHTLSKSSEQIVAQFGAATGTAAATYSTLSNADMPWPKVKLADGQEVTIDQAAYTKYRAAGNRDDRKRVFDAFWGKWKEFERSYGVIFYEQLKRDSVYAKVRNYPDSLTQSLDGNNLPRAVYDTLISQTRANLPTLHRYFRLRANMLGVKDLQYFDIYPPLVSGNFVYPIDQGVKFMLESVKPLGDSYATAMQKATTAGWMDVYPRPRKRSGAYMNGAAYDVHPYILLNYNDDYESVSTLGHEWGHAMHSYLSNGTQPFITSDYPTFTAEIASTTNEVFLLDHMLKIAKTDEERLLYLGSALENLRGTFFRQAMFADFEREVHARVDKGESLTGEELSKIYTEILKSYHGDKEGVMKIDDTYGIEWAYIPHFYNRFYVFQYATSIAAGSMFADSILQGKDGARDRYLNILKAGSSAYPYDLVKSAGVDLASPAPYQAVFKRMNDIMDQIEVILSRKK</sequence>
<keyword evidence="5 6" id="KW-0482">Metalloprotease</keyword>
<dbReference type="PANTHER" id="PTHR11804">
    <property type="entry name" value="PROTEASE M3 THIMET OLIGOPEPTIDASE-RELATED"/>
    <property type="match status" value="1"/>
</dbReference>
<dbReference type="Gene3D" id="1.20.140.70">
    <property type="entry name" value="Oligopeptidase f, N-terminal domain"/>
    <property type="match status" value="1"/>
</dbReference>
<evidence type="ECO:0000256" key="6">
    <source>
        <dbReference type="RuleBase" id="RU368091"/>
    </source>
</evidence>
<dbReference type="GO" id="GO:0006508">
    <property type="term" value="P:proteolysis"/>
    <property type="evidence" value="ECO:0007669"/>
    <property type="project" value="UniProtKB-KW"/>
</dbReference>
<evidence type="ECO:0000259" key="8">
    <source>
        <dbReference type="Pfam" id="PF01432"/>
    </source>
</evidence>
<evidence type="ECO:0000256" key="1">
    <source>
        <dbReference type="ARBA" id="ARBA00022670"/>
    </source>
</evidence>
<evidence type="ECO:0000256" key="5">
    <source>
        <dbReference type="ARBA" id="ARBA00023049"/>
    </source>
</evidence>
<feature type="domain" description="Peptidase M3A/M3B catalytic" evidence="8">
    <location>
        <begin position="229"/>
        <end position="607"/>
    </location>
</feature>
<reference evidence="10" key="1">
    <citation type="submission" date="2021-04" db="EMBL/GenBank/DDBJ databases">
        <title>novel species isolated from subtropical streams in China.</title>
        <authorList>
            <person name="Lu H."/>
        </authorList>
    </citation>
    <scope>NUCLEOTIDE SEQUENCE</scope>
    <source>
        <strain evidence="10">LFS511W</strain>
    </source>
</reference>
<comment type="function">
    <text evidence="6">Has oligopeptidase activity and degrades a variety of small bioactive peptides.</text>
</comment>
<keyword evidence="2 6" id="KW-0479">Metal-binding</keyword>
<dbReference type="Gene3D" id="1.10.287.830">
    <property type="entry name" value="putative peptidase helix hairpin domain like"/>
    <property type="match status" value="1"/>
</dbReference>
<evidence type="ECO:0000313" key="10">
    <source>
        <dbReference type="EMBL" id="MBR7782728.1"/>
    </source>
</evidence>
<comment type="cofactor">
    <cofactor evidence="6">
        <name>Zn(2+)</name>
        <dbReference type="ChEBI" id="CHEBI:29105"/>
    </cofactor>
    <text evidence="6">Binds 1 zinc ion.</text>
</comment>
<accession>A0A941DKX2</accession>
<comment type="similarity">
    <text evidence="6">Belongs to the peptidase M3B family.</text>
</comment>
<keyword evidence="7" id="KW-0732">Signal</keyword>
<dbReference type="NCBIfam" id="TIGR00181">
    <property type="entry name" value="pepF"/>
    <property type="match status" value="1"/>
</dbReference>
<dbReference type="InterPro" id="IPR004438">
    <property type="entry name" value="Peptidase_M3B"/>
</dbReference>
<evidence type="ECO:0000256" key="2">
    <source>
        <dbReference type="ARBA" id="ARBA00022723"/>
    </source>
</evidence>
<evidence type="ECO:0000256" key="3">
    <source>
        <dbReference type="ARBA" id="ARBA00022801"/>
    </source>
</evidence>
<protein>
    <recommendedName>
        <fullName evidence="6">Oligopeptidase F</fullName>
        <ecNumber evidence="6">3.4.24.-</ecNumber>
    </recommendedName>
</protein>
<dbReference type="Gene3D" id="1.10.1370.20">
    <property type="entry name" value="Oligoendopeptidase f, C-terminal domain"/>
    <property type="match status" value="1"/>
</dbReference>
<dbReference type="GO" id="GO:0004222">
    <property type="term" value="F:metalloendopeptidase activity"/>
    <property type="evidence" value="ECO:0007669"/>
    <property type="project" value="UniProtKB-UniRule"/>
</dbReference>
<dbReference type="AlphaFoldDB" id="A0A941DKX2"/>
<name>A0A941DKX2_9BURK</name>
<comment type="caution">
    <text evidence="10">The sequence shown here is derived from an EMBL/GenBank/DDBJ whole genome shotgun (WGS) entry which is preliminary data.</text>
</comment>
<evidence type="ECO:0000256" key="4">
    <source>
        <dbReference type="ARBA" id="ARBA00022833"/>
    </source>
</evidence>
<evidence type="ECO:0000313" key="11">
    <source>
        <dbReference type="Proteomes" id="UP000680067"/>
    </source>
</evidence>
<dbReference type="EC" id="3.4.24.-" evidence="6"/>